<evidence type="ECO:0000313" key="1">
    <source>
        <dbReference type="EMBL" id="KAI3825719.1"/>
    </source>
</evidence>
<gene>
    <name evidence="1" type="ORF">L1987_07302</name>
</gene>
<reference evidence="2" key="1">
    <citation type="journal article" date="2022" name="Mol. Ecol. Resour.">
        <title>The genomes of chicory, endive, great burdock and yacon provide insights into Asteraceae palaeo-polyploidization history and plant inulin production.</title>
        <authorList>
            <person name="Fan W."/>
            <person name="Wang S."/>
            <person name="Wang H."/>
            <person name="Wang A."/>
            <person name="Jiang F."/>
            <person name="Liu H."/>
            <person name="Zhao H."/>
            <person name="Xu D."/>
            <person name="Zhang Y."/>
        </authorList>
    </citation>
    <scope>NUCLEOTIDE SEQUENCE [LARGE SCALE GENOMIC DNA]</scope>
    <source>
        <strain evidence="2">cv. Yunnan</strain>
    </source>
</reference>
<dbReference type="EMBL" id="CM042019">
    <property type="protein sequence ID" value="KAI3825719.1"/>
    <property type="molecule type" value="Genomic_DNA"/>
</dbReference>
<reference evidence="1 2" key="2">
    <citation type="journal article" date="2022" name="Mol. Ecol. Resour.">
        <title>The genomes of chicory, endive, great burdock and yacon provide insights into Asteraceae paleo-polyploidization history and plant inulin production.</title>
        <authorList>
            <person name="Fan W."/>
            <person name="Wang S."/>
            <person name="Wang H."/>
            <person name="Wang A."/>
            <person name="Jiang F."/>
            <person name="Liu H."/>
            <person name="Zhao H."/>
            <person name="Xu D."/>
            <person name="Zhang Y."/>
        </authorList>
    </citation>
    <scope>NUCLEOTIDE SEQUENCE [LARGE SCALE GENOMIC DNA]</scope>
    <source>
        <strain evidence="2">cv. Yunnan</strain>
        <tissue evidence="1">Leaves</tissue>
    </source>
</reference>
<evidence type="ECO:0000313" key="2">
    <source>
        <dbReference type="Proteomes" id="UP001056120"/>
    </source>
</evidence>
<protein>
    <submittedName>
        <fullName evidence="1">Uncharacterized protein</fullName>
    </submittedName>
</protein>
<sequence length="142" mass="16576">MENDNKELQLLPVSYTTPSHYHASPWPSDLMTFRSDDVQYPLNGVGGPSVDLQLSISLQPIKPPFGTEIRITAMESAYLEHVMEMTRREMEMAQSEFTRARQLWERAREEVEKVEKMKESAMRRIDSCMEITCQACRRKFRS</sequence>
<keyword evidence="2" id="KW-1185">Reference proteome</keyword>
<comment type="caution">
    <text evidence="1">The sequence shown here is derived from an EMBL/GenBank/DDBJ whole genome shotgun (WGS) entry which is preliminary data.</text>
</comment>
<dbReference type="Proteomes" id="UP001056120">
    <property type="component" value="Linkage Group LG02"/>
</dbReference>
<proteinExistence type="predicted"/>
<organism evidence="1 2">
    <name type="scientific">Smallanthus sonchifolius</name>
    <dbReference type="NCBI Taxonomy" id="185202"/>
    <lineage>
        <taxon>Eukaryota</taxon>
        <taxon>Viridiplantae</taxon>
        <taxon>Streptophyta</taxon>
        <taxon>Embryophyta</taxon>
        <taxon>Tracheophyta</taxon>
        <taxon>Spermatophyta</taxon>
        <taxon>Magnoliopsida</taxon>
        <taxon>eudicotyledons</taxon>
        <taxon>Gunneridae</taxon>
        <taxon>Pentapetalae</taxon>
        <taxon>asterids</taxon>
        <taxon>campanulids</taxon>
        <taxon>Asterales</taxon>
        <taxon>Asteraceae</taxon>
        <taxon>Asteroideae</taxon>
        <taxon>Heliantheae alliance</taxon>
        <taxon>Millerieae</taxon>
        <taxon>Smallanthus</taxon>
    </lineage>
</organism>
<name>A0ACB9K093_9ASTR</name>
<accession>A0ACB9K093</accession>